<evidence type="ECO:0000313" key="3">
    <source>
        <dbReference type="Proteomes" id="UP001529510"/>
    </source>
</evidence>
<comment type="caution">
    <text evidence="2">The sequence shown here is derived from an EMBL/GenBank/DDBJ whole genome shotgun (WGS) entry which is preliminary data.</text>
</comment>
<evidence type="ECO:0000313" key="2">
    <source>
        <dbReference type="EMBL" id="KAL0148179.1"/>
    </source>
</evidence>
<reference evidence="2 3" key="1">
    <citation type="submission" date="2024-05" db="EMBL/GenBank/DDBJ databases">
        <title>Genome sequencing and assembly of Indian major carp, Cirrhinus mrigala (Hamilton, 1822).</title>
        <authorList>
            <person name="Mohindra V."/>
            <person name="Chowdhury L.M."/>
            <person name="Lal K."/>
            <person name="Jena J.K."/>
        </authorList>
    </citation>
    <scope>NUCLEOTIDE SEQUENCE [LARGE SCALE GENOMIC DNA]</scope>
    <source>
        <strain evidence="2">CM1030</strain>
        <tissue evidence="2">Blood</tissue>
    </source>
</reference>
<evidence type="ECO:0000256" key="1">
    <source>
        <dbReference type="SAM" id="SignalP"/>
    </source>
</evidence>
<feature type="signal peptide" evidence="1">
    <location>
        <begin position="1"/>
        <end position="31"/>
    </location>
</feature>
<accession>A0ABD0MGZ6</accession>
<dbReference type="PANTHER" id="PTHR31025">
    <property type="entry name" value="SI:CH211-196P9.1-RELATED"/>
    <property type="match status" value="1"/>
</dbReference>
<feature type="non-terminal residue" evidence="2">
    <location>
        <position position="1"/>
    </location>
</feature>
<gene>
    <name evidence="2" type="ORF">M9458_056500</name>
</gene>
<dbReference type="AlphaFoldDB" id="A0ABD0MGZ6"/>
<keyword evidence="3" id="KW-1185">Reference proteome</keyword>
<proteinExistence type="predicted"/>
<protein>
    <submittedName>
        <fullName evidence="2">Uncharacterized protein</fullName>
    </submittedName>
</protein>
<organism evidence="2 3">
    <name type="scientific">Cirrhinus mrigala</name>
    <name type="common">Mrigala</name>
    <dbReference type="NCBI Taxonomy" id="683832"/>
    <lineage>
        <taxon>Eukaryota</taxon>
        <taxon>Metazoa</taxon>
        <taxon>Chordata</taxon>
        <taxon>Craniata</taxon>
        <taxon>Vertebrata</taxon>
        <taxon>Euteleostomi</taxon>
        <taxon>Actinopterygii</taxon>
        <taxon>Neopterygii</taxon>
        <taxon>Teleostei</taxon>
        <taxon>Ostariophysi</taxon>
        <taxon>Cypriniformes</taxon>
        <taxon>Cyprinidae</taxon>
        <taxon>Labeoninae</taxon>
        <taxon>Labeonini</taxon>
        <taxon>Cirrhinus</taxon>
    </lineage>
</organism>
<name>A0ABD0MGZ6_CIRMR</name>
<dbReference type="Proteomes" id="UP001529510">
    <property type="component" value="Unassembled WGS sequence"/>
</dbReference>
<feature type="chain" id="PRO_5044789558" evidence="1">
    <location>
        <begin position="32"/>
        <end position="171"/>
    </location>
</feature>
<dbReference type="EMBL" id="JAMKFB020000710">
    <property type="protein sequence ID" value="KAL0148179.1"/>
    <property type="molecule type" value="Genomic_DNA"/>
</dbReference>
<sequence>LHLMHLPAPAFLFLHPVQLVALTLLTQEMLALVPLTQPMNYVCGVKNQFLASGFCSFSFTIELTQSSAKVEYYLFHHPNKLRSDILEGMAEEIFSQLDQAAEALINAHPCLKEKGTHTGHEGWKHYLKIKMANFRSKLSKIGHPEITVNSRTSVKVRVKQHQTSKSQEKQR</sequence>
<keyword evidence="1" id="KW-0732">Signal</keyword>
<dbReference type="PANTHER" id="PTHR31025:SF27">
    <property type="entry name" value="SI:CH211-193K19.2-RELATED"/>
    <property type="match status" value="1"/>
</dbReference>